<reference evidence="1" key="1">
    <citation type="journal article" date="2014" name="Front. Microbiol.">
        <title>High frequency of phylogenetically diverse reductive dehalogenase-homologous genes in deep subseafloor sedimentary metagenomes.</title>
        <authorList>
            <person name="Kawai M."/>
            <person name="Futagami T."/>
            <person name="Toyoda A."/>
            <person name="Takaki Y."/>
            <person name="Nishi S."/>
            <person name="Hori S."/>
            <person name="Arai W."/>
            <person name="Tsubouchi T."/>
            <person name="Morono Y."/>
            <person name="Uchiyama I."/>
            <person name="Ito T."/>
            <person name="Fujiyama A."/>
            <person name="Inagaki F."/>
            <person name="Takami H."/>
        </authorList>
    </citation>
    <scope>NUCLEOTIDE SEQUENCE</scope>
    <source>
        <strain evidence="1">Expedition CK06-06</strain>
    </source>
</reference>
<evidence type="ECO:0000313" key="1">
    <source>
        <dbReference type="EMBL" id="GAF97488.1"/>
    </source>
</evidence>
<proteinExistence type="predicted"/>
<feature type="non-terminal residue" evidence="1">
    <location>
        <position position="1"/>
    </location>
</feature>
<sequence>PGFILRQIGRTLKSPYRMGVVLNNIPRLGEIRKTIQNPMG</sequence>
<dbReference type="AlphaFoldDB" id="X0TV97"/>
<gene>
    <name evidence="1" type="ORF">S01H1_28476</name>
</gene>
<comment type="caution">
    <text evidence="1">The sequence shown here is derived from an EMBL/GenBank/DDBJ whole genome shotgun (WGS) entry which is preliminary data.</text>
</comment>
<accession>X0TV97</accession>
<protein>
    <submittedName>
        <fullName evidence="1">Uncharacterized protein</fullName>
    </submittedName>
</protein>
<dbReference type="EMBL" id="BARS01017406">
    <property type="protein sequence ID" value="GAF97488.1"/>
    <property type="molecule type" value="Genomic_DNA"/>
</dbReference>
<organism evidence="1">
    <name type="scientific">marine sediment metagenome</name>
    <dbReference type="NCBI Taxonomy" id="412755"/>
    <lineage>
        <taxon>unclassified sequences</taxon>
        <taxon>metagenomes</taxon>
        <taxon>ecological metagenomes</taxon>
    </lineage>
</organism>
<name>X0TV97_9ZZZZ</name>